<name>A0A4Q1AV20_9BACT</name>
<dbReference type="Pfam" id="PF25954">
    <property type="entry name" value="Beta-barrel_RND_2"/>
    <property type="match status" value="1"/>
</dbReference>
<dbReference type="PANTHER" id="PTHR30469">
    <property type="entry name" value="MULTIDRUG RESISTANCE PROTEIN MDTA"/>
    <property type="match status" value="1"/>
</dbReference>
<evidence type="ECO:0000256" key="1">
    <source>
        <dbReference type="ARBA" id="ARBA00009477"/>
    </source>
</evidence>
<feature type="domain" description="CusB-like beta-barrel" evidence="6">
    <location>
        <begin position="209"/>
        <end position="278"/>
    </location>
</feature>
<keyword evidence="3" id="KW-0732">Signal</keyword>
<comment type="similarity">
    <text evidence="1">Belongs to the membrane fusion protein (MFP) (TC 8.A.1) family.</text>
</comment>
<dbReference type="Gene3D" id="2.40.420.20">
    <property type="match status" value="1"/>
</dbReference>
<comment type="caution">
    <text evidence="7">The sequence shown here is derived from an EMBL/GenBank/DDBJ whole genome shotgun (WGS) entry which is preliminary data.</text>
</comment>
<dbReference type="AlphaFoldDB" id="A0A4Q1AV20"/>
<evidence type="ECO:0000259" key="4">
    <source>
        <dbReference type="Pfam" id="PF25876"/>
    </source>
</evidence>
<evidence type="ECO:0000256" key="3">
    <source>
        <dbReference type="SAM" id="SignalP"/>
    </source>
</evidence>
<dbReference type="SUPFAM" id="SSF111369">
    <property type="entry name" value="HlyD-like secretion proteins"/>
    <property type="match status" value="1"/>
</dbReference>
<dbReference type="RefSeq" id="WP_129062529.1">
    <property type="nucleotide sequence ID" value="NZ_NXIE01000006.1"/>
</dbReference>
<feature type="domain" description="Multidrug resistance protein MdtA-like barrel-sandwich hybrid" evidence="5">
    <location>
        <begin position="63"/>
        <end position="195"/>
    </location>
</feature>
<dbReference type="Gene3D" id="1.10.287.470">
    <property type="entry name" value="Helix hairpin bin"/>
    <property type="match status" value="1"/>
</dbReference>
<sequence length="367" mass="41464">MKIKLSVLFFALIVLFSACSNKENENKDKEDLKIVFATKPKAKDLDEFRVFDAIAKANEQMKLSFKVQGNLEVFKLDIGDEVRKNQLLASLDKEPYLIQVSQIQYALKEAKASLKYAKSTYERTKKLYINQNASASDIDNAKASYDAAKAKVKNINKQLDYAKLQLSYTKLYAPISGFISSKYVNESENVSAGTPIVLLSDKIVNEVYINMPESIINRLSKEQKVQVSFDSLPSKKFNGFISEISKTASSNEKTYLVIVKLKESSPLIKVGMSAEVFFNFENLHKNIFLLPHSSVLNDKKDYFVYVLQKENDIYKVRKNVIKVGQLTSEGYEVLSGIKGNELVLKAGMSEVFEDMSVKIGNIKKLDE</sequence>
<dbReference type="Gene3D" id="2.40.50.100">
    <property type="match status" value="1"/>
</dbReference>
<gene>
    <name evidence="7" type="ORF">CP965_12880</name>
</gene>
<dbReference type="Gene3D" id="2.40.30.170">
    <property type="match status" value="1"/>
</dbReference>
<dbReference type="InterPro" id="IPR058792">
    <property type="entry name" value="Beta-barrel_RND_2"/>
</dbReference>
<dbReference type="InterPro" id="IPR058624">
    <property type="entry name" value="MdtA-like_HH"/>
</dbReference>
<dbReference type="InterPro" id="IPR058625">
    <property type="entry name" value="MdtA-like_BSH"/>
</dbReference>
<evidence type="ECO:0000259" key="5">
    <source>
        <dbReference type="Pfam" id="PF25917"/>
    </source>
</evidence>
<dbReference type="OrthoDB" id="9784484at2"/>
<evidence type="ECO:0000259" key="6">
    <source>
        <dbReference type="Pfam" id="PF25954"/>
    </source>
</evidence>
<reference evidence="7 8" key="1">
    <citation type="submission" date="2017-09" db="EMBL/GenBank/DDBJ databases">
        <title>Genomics of the genus Arcobacter.</title>
        <authorList>
            <person name="Perez-Cataluna A."/>
            <person name="Figueras M.J."/>
            <person name="Salas-Masso N."/>
        </authorList>
    </citation>
    <scope>NUCLEOTIDE SEQUENCE [LARGE SCALE GENOMIC DNA]</scope>
    <source>
        <strain evidence="7 8">F156-34</strain>
    </source>
</reference>
<dbReference type="EMBL" id="NXIE01000006">
    <property type="protein sequence ID" value="RXK11660.1"/>
    <property type="molecule type" value="Genomic_DNA"/>
</dbReference>
<dbReference type="Proteomes" id="UP000289718">
    <property type="component" value="Unassembled WGS sequence"/>
</dbReference>
<dbReference type="GO" id="GO:1990281">
    <property type="term" value="C:efflux pump complex"/>
    <property type="evidence" value="ECO:0007669"/>
    <property type="project" value="TreeGrafter"/>
</dbReference>
<dbReference type="InterPro" id="IPR006143">
    <property type="entry name" value="RND_pump_MFP"/>
</dbReference>
<dbReference type="GO" id="GO:0015562">
    <property type="term" value="F:efflux transmembrane transporter activity"/>
    <property type="evidence" value="ECO:0007669"/>
    <property type="project" value="TreeGrafter"/>
</dbReference>
<dbReference type="NCBIfam" id="TIGR01730">
    <property type="entry name" value="RND_mfp"/>
    <property type="match status" value="1"/>
</dbReference>
<dbReference type="PROSITE" id="PS51257">
    <property type="entry name" value="PROKAR_LIPOPROTEIN"/>
    <property type="match status" value="1"/>
</dbReference>
<accession>A0A4Q1AV20</accession>
<dbReference type="Pfam" id="PF25917">
    <property type="entry name" value="BSH_RND"/>
    <property type="match status" value="1"/>
</dbReference>
<feature type="domain" description="Multidrug resistance protein MdtA-like alpha-helical hairpin" evidence="4">
    <location>
        <begin position="101"/>
        <end position="169"/>
    </location>
</feature>
<evidence type="ECO:0000313" key="8">
    <source>
        <dbReference type="Proteomes" id="UP000289718"/>
    </source>
</evidence>
<protein>
    <submittedName>
        <fullName evidence="7">Uncharacterized protein</fullName>
    </submittedName>
</protein>
<proteinExistence type="inferred from homology"/>
<organism evidence="7 8">
    <name type="scientific">Halarcobacter mediterraneus</name>
    <dbReference type="NCBI Taxonomy" id="2023153"/>
    <lineage>
        <taxon>Bacteria</taxon>
        <taxon>Pseudomonadati</taxon>
        <taxon>Campylobacterota</taxon>
        <taxon>Epsilonproteobacteria</taxon>
        <taxon>Campylobacterales</taxon>
        <taxon>Arcobacteraceae</taxon>
        <taxon>Halarcobacter</taxon>
    </lineage>
</organism>
<keyword evidence="8" id="KW-1185">Reference proteome</keyword>
<feature type="chain" id="PRO_5020569617" evidence="3">
    <location>
        <begin position="21"/>
        <end position="367"/>
    </location>
</feature>
<feature type="coiled-coil region" evidence="2">
    <location>
        <begin position="138"/>
        <end position="165"/>
    </location>
</feature>
<evidence type="ECO:0000256" key="2">
    <source>
        <dbReference type="SAM" id="Coils"/>
    </source>
</evidence>
<keyword evidence="2" id="KW-0175">Coiled coil</keyword>
<evidence type="ECO:0000313" key="7">
    <source>
        <dbReference type="EMBL" id="RXK11660.1"/>
    </source>
</evidence>
<dbReference type="Pfam" id="PF25876">
    <property type="entry name" value="HH_MFP_RND"/>
    <property type="match status" value="1"/>
</dbReference>
<feature type="signal peptide" evidence="3">
    <location>
        <begin position="1"/>
        <end position="20"/>
    </location>
</feature>